<evidence type="ECO:0000256" key="4">
    <source>
        <dbReference type="ARBA" id="ARBA00022989"/>
    </source>
</evidence>
<dbReference type="Pfam" id="PF01544">
    <property type="entry name" value="CorA"/>
    <property type="match status" value="1"/>
</dbReference>
<comment type="subcellular location">
    <subcellularLocation>
        <location evidence="1">Membrane</location>
        <topology evidence="1">Multi-pass membrane protein</topology>
    </subcellularLocation>
</comment>
<sequence length="739" mass="82842">MTSALSRNPERDRPTSLLTNLLRPVKISRKKDRPPLPLFFPSGSGEDVRKSNAPAVTRPRENVGPPTFSPFSPMTSSNEYDERSPLLQTQSASQESTLLRRVTTYGGLNDDYDRLCSSAVPLGPSLMPSTPARLSRPRSISAPGNWSAPLTSLRSADGSDEEIVPVFLTHAMEGPVDSRRSLALSRSTRLMSVPKLLNRRPVSIAGDRRKSTIDLEESCAPRLPPCQIAESPTSLESAFITELCGVTPDAESIYESESEESDTSSSKEEHRGADWLNRSRPHELARELPGERPSASDGSERNPFLVEQGPENEVRQQLYMDFSALEANHAESCRSGVLNPLGSTEPFADLVSTEAQCVFYSSSVGGVRARSFQDFAGETGHWLRDRAAEGTFWIDFHKPSEHDLDLASKVFSIHPLTIEDICNGDIEREKCEAYNDYLSITVRSVDLYDEAGTDIEAATLSILVYPDCILSFHSDPLPHIPAVIQRLTKIHNLTERKFKQHSTKFFHSAWICYLLIDEILNSIGPLTRHLEREADDIENLVLYSWNDEGKLDHDTDMLRRIHGARKRAIALMRLMGDKPRVLKGVAKKGMKWKEKLFGDELGLYFESLQDRTLAILQGLRHFDDMLTRCHSEYLAEINISLTAASKRTNELMRKTTAVVTLLVPLGVLTGLMGMNVRIPGQGREDLTFFGIYGFIMCGLLGWMYRLAIKWHWFSDTVPGNEEQANDTRVEVRWDGYQAL</sequence>
<evidence type="ECO:0000256" key="5">
    <source>
        <dbReference type="ARBA" id="ARBA00023136"/>
    </source>
</evidence>
<protein>
    <recommendedName>
        <fullName evidence="10">Magnesium and cobalt transporter CorA</fullName>
    </recommendedName>
</protein>
<feature type="transmembrane region" description="Helical" evidence="7">
    <location>
        <begin position="686"/>
        <end position="704"/>
    </location>
</feature>
<evidence type="ECO:0000313" key="8">
    <source>
        <dbReference type="EMBL" id="KNC96044.1"/>
    </source>
</evidence>
<organism evidence="8 9">
    <name type="scientific">Spizellomyces punctatus (strain DAOM BR117)</name>
    <dbReference type="NCBI Taxonomy" id="645134"/>
    <lineage>
        <taxon>Eukaryota</taxon>
        <taxon>Fungi</taxon>
        <taxon>Fungi incertae sedis</taxon>
        <taxon>Chytridiomycota</taxon>
        <taxon>Chytridiomycota incertae sedis</taxon>
        <taxon>Chytridiomycetes</taxon>
        <taxon>Spizellomycetales</taxon>
        <taxon>Spizellomycetaceae</taxon>
        <taxon>Spizellomyces</taxon>
    </lineage>
</organism>
<evidence type="ECO:0000256" key="2">
    <source>
        <dbReference type="ARBA" id="ARBA00009765"/>
    </source>
</evidence>
<dbReference type="RefSeq" id="XP_016604084.1">
    <property type="nucleotide sequence ID" value="XM_016756784.1"/>
</dbReference>
<feature type="region of interest" description="Disordered" evidence="6">
    <location>
        <begin position="1"/>
        <end position="95"/>
    </location>
</feature>
<evidence type="ECO:0000256" key="3">
    <source>
        <dbReference type="ARBA" id="ARBA00022692"/>
    </source>
</evidence>
<dbReference type="GO" id="GO:0015095">
    <property type="term" value="F:magnesium ion transmembrane transporter activity"/>
    <property type="evidence" value="ECO:0007669"/>
    <property type="project" value="InterPro"/>
</dbReference>
<dbReference type="InterPro" id="IPR045863">
    <property type="entry name" value="CorA_TM1_TM2"/>
</dbReference>
<keyword evidence="4 7" id="KW-1133">Transmembrane helix</keyword>
<dbReference type="InterPro" id="IPR045861">
    <property type="entry name" value="CorA_cytoplasmic_dom"/>
</dbReference>
<dbReference type="VEuPathDB" id="FungiDB:SPPG_08639"/>
<feature type="transmembrane region" description="Helical" evidence="7">
    <location>
        <begin position="655"/>
        <end position="674"/>
    </location>
</feature>
<evidence type="ECO:0000256" key="7">
    <source>
        <dbReference type="SAM" id="Phobius"/>
    </source>
</evidence>
<gene>
    <name evidence="8" type="ORF">SPPG_08639</name>
</gene>
<dbReference type="InParanoid" id="A0A0L0H4Z4"/>
<dbReference type="PANTHER" id="PTHR21535">
    <property type="entry name" value="MAGNESIUM AND COBALT TRANSPORT PROTEIN/MITOCHONDRIAL IMPORT INNER MEMBRANE TRANSLOCASE SUBUNIT TIM8"/>
    <property type="match status" value="1"/>
</dbReference>
<evidence type="ECO:0008006" key="10">
    <source>
        <dbReference type="Google" id="ProtNLM"/>
    </source>
</evidence>
<dbReference type="PANTHER" id="PTHR21535:SF51">
    <property type="entry name" value="MANGANESE RESISTANCE PROTEIN MNR2"/>
    <property type="match status" value="1"/>
</dbReference>
<dbReference type="Proteomes" id="UP000053201">
    <property type="component" value="Unassembled WGS sequence"/>
</dbReference>
<dbReference type="SUPFAM" id="SSF143865">
    <property type="entry name" value="CorA soluble domain-like"/>
    <property type="match status" value="1"/>
</dbReference>
<dbReference type="InterPro" id="IPR002523">
    <property type="entry name" value="MgTranspt_CorA/ZnTranspt_ZntB"/>
</dbReference>
<evidence type="ECO:0000313" key="9">
    <source>
        <dbReference type="Proteomes" id="UP000053201"/>
    </source>
</evidence>
<dbReference type="STRING" id="645134.A0A0L0H4Z4"/>
<dbReference type="CDD" id="cd12829">
    <property type="entry name" value="Alr1p-like"/>
    <property type="match status" value="1"/>
</dbReference>
<dbReference type="eggNOG" id="ENOG502QPTQ">
    <property type="taxonomic scope" value="Eukaryota"/>
</dbReference>
<evidence type="ECO:0000256" key="1">
    <source>
        <dbReference type="ARBA" id="ARBA00004141"/>
    </source>
</evidence>
<dbReference type="InterPro" id="IPR044089">
    <property type="entry name" value="Alr1-like"/>
</dbReference>
<proteinExistence type="inferred from homology"/>
<dbReference type="GeneID" id="27691786"/>
<dbReference type="Gene3D" id="1.20.58.340">
    <property type="entry name" value="Magnesium transport protein CorA, transmembrane region"/>
    <property type="match status" value="2"/>
</dbReference>
<dbReference type="AlphaFoldDB" id="A0A0L0H4Z4"/>
<keyword evidence="3 7" id="KW-0812">Transmembrane</keyword>
<accession>A0A0L0H4Z4</accession>
<feature type="compositionally biased region" description="Polar residues" evidence="6">
    <location>
        <begin position="86"/>
        <end position="95"/>
    </location>
</feature>
<dbReference type="GO" id="GO:0016020">
    <property type="term" value="C:membrane"/>
    <property type="evidence" value="ECO:0007669"/>
    <property type="project" value="UniProtKB-SubCell"/>
</dbReference>
<feature type="compositionally biased region" description="Acidic residues" evidence="6">
    <location>
        <begin position="252"/>
        <end position="262"/>
    </location>
</feature>
<reference evidence="8 9" key="1">
    <citation type="submission" date="2009-08" db="EMBL/GenBank/DDBJ databases">
        <title>The Genome Sequence of Spizellomyces punctatus strain DAOM BR117.</title>
        <authorList>
            <consortium name="The Broad Institute Genome Sequencing Platform"/>
            <person name="Russ C."/>
            <person name="Cuomo C."/>
            <person name="Shea T."/>
            <person name="Young S.K."/>
            <person name="Zeng Q."/>
            <person name="Koehrsen M."/>
            <person name="Haas B."/>
            <person name="Borodovsky M."/>
            <person name="Guigo R."/>
            <person name="Alvarado L."/>
            <person name="Berlin A."/>
            <person name="Bochicchio J."/>
            <person name="Borenstein D."/>
            <person name="Chapman S."/>
            <person name="Chen Z."/>
            <person name="Engels R."/>
            <person name="Freedman E."/>
            <person name="Gellesch M."/>
            <person name="Goldberg J."/>
            <person name="Griggs A."/>
            <person name="Gujja S."/>
            <person name="Heiman D."/>
            <person name="Hepburn T."/>
            <person name="Howarth C."/>
            <person name="Jen D."/>
            <person name="Larson L."/>
            <person name="Lewis B."/>
            <person name="Mehta T."/>
            <person name="Park D."/>
            <person name="Pearson M."/>
            <person name="Roberts A."/>
            <person name="Saif S."/>
            <person name="Shenoy N."/>
            <person name="Sisk P."/>
            <person name="Stolte C."/>
            <person name="Sykes S."/>
            <person name="Thomson T."/>
            <person name="Walk T."/>
            <person name="White J."/>
            <person name="Yandava C."/>
            <person name="Burger G."/>
            <person name="Gray M.W."/>
            <person name="Holland P.W.H."/>
            <person name="King N."/>
            <person name="Lang F.B.F."/>
            <person name="Roger A.J."/>
            <person name="Ruiz-Trillo I."/>
            <person name="Lander E."/>
            <person name="Nusbaum C."/>
        </authorList>
    </citation>
    <scope>NUCLEOTIDE SEQUENCE [LARGE SCALE GENOMIC DNA]</scope>
    <source>
        <strain evidence="8 9">DAOM BR117</strain>
    </source>
</reference>
<dbReference type="OrthoDB" id="29879at2759"/>
<feature type="compositionally biased region" description="Basic and acidic residues" evidence="6">
    <location>
        <begin position="280"/>
        <end position="290"/>
    </location>
</feature>
<comment type="similarity">
    <text evidence="2">Belongs to the CorA metal ion transporter (MIT) (TC 1.A.35) family.</text>
</comment>
<dbReference type="GO" id="GO:0010961">
    <property type="term" value="P:intracellular magnesium ion homeostasis"/>
    <property type="evidence" value="ECO:0007669"/>
    <property type="project" value="TreeGrafter"/>
</dbReference>
<feature type="compositionally biased region" description="Low complexity" evidence="6">
    <location>
        <begin position="65"/>
        <end position="77"/>
    </location>
</feature>
<keyword evidence="9" id="KW-1185">Reference proteome</keyword>
<evidence type="ECO:0000256" key="6">
    <source>
        <dbReference type="SAM" id="MobiDB-lite"/>
    </source>
</evidence>
<name>A0A0L0H4Z4_SPIPD</name>
<feature type="region of interest" description="Disordered" evidence="6">
    <location>
        <begin position="252"/>
        <end position="305"/>
    </location>
</feature>
<dbReference type="Gene3D" id="3.30.460.20">
    <property type="entry name" value="CorA soluble domain-like"/>
    <property type="match status" value="1"/>
</dbReference>
<dbReference type="EMBL" id="KQ257472">
    <property type="protein sequence ID" value="KNC96044.1"/>
    <property type="molecule type" value="Genomic_DNA"/>
</dbReference>
<dbReference type="SUPFAM" id="SSF144083">
    <property type="entry name" value="Magnesium transport protein CorA, transmembrane region"/>
    <property type="match status" value="1"/>
</dbReference>
<keyword evidence="5 7" id="KW-0472">Membrane</keyword>